<dbReference type="InterPro" id="IPR019734">
    <property type="entry name" value="TPR_rpt"/>
</dbReference>
<protein>
    <submittedName>
        <fullName evidence="4">Tetratricopeptide repeat protein</fullName>
    </submittedName>
</protein>
<reference evidence="4" key="2">
    <citation type="submission" date="2021-01" db="EMBL/GenBank/DDBJ databases">
        <authorList>
            <person name="Hahn C.R."/>
            <person name="Youssef N.H."/>
            <person name="Elshahed M."/>
        </authorList>
    </citation>
    <scope>NUCLEOTIDE SEQUENCE</scope>
    <source>
        <strain evidence="4">Zod_Metabat.24</strain>
    </source>
</reference>
<evidence type="ECO:0000256" key="3">
    <source>
        <dbReference type="PROSITE-ProRule" id="PRU00339"/>
    </source>
</evidence>
<dbReference type="SUPFAM" id="SSF48452">
    <property type="entry name" value="TPR-like"/>
    <property type="match status" value="1"/>
</dbReference>
<dbReference type="AlphaFoldDB" id="A0A9D8KDC2"/>
<dbReference type="InterPro" id="IPR011990">
    <property type="entry name" value="TPR-like_helical_dom_sf"/>
</dbReference>
<dbReference type="EMBL" id="JAFGIX010000034">
    <property type="protein sequence ID" value="MBN1573010.1"/>
    <property type="molecule type" value="Genomic_DNA"/>
</dbReference>
<organism evidence="4 5">
    <name type="scientific">Candidatus Zymogenus saltonus</name>
    <dbReference type="NCBI Taxonomy" id="2844893"/>
    <lineage>
        <taxon>Bacteria</taxon>
        <taxon>Deltaproteobacteria</taxon>
        <taxon>Candidatus Zymogenia</taxon>
        <taxon>Candidatus Zymogeniales</taxon>
        <taxon>Candidatus Zymogenaceae</taxon>
        <taxon>Candidatus Zymogenus</taxon>
    </lineage>
</organism>
<feature type="repeat" description="TPR" evidence="3">
    <location>
        <begin position="69"/>
        <end position="102"/>
    </location>
</feature>
<accession>A0A9D8KDC2</accession>
<dbReference type="PANTHER" id="PTHR45831:SF2">
    <property type="entry name" value="LD24721P"/>
    <property type="match status" value="1"/>
</dbReference>
<dbReference type="GO" id="GO:0006620">
    <property type="term" value="P:post-translational protein targeting to endoplasmic reticulum membrane"/>
    <property type="evidence" value="ECO:0007669"/>
    <property type="project" value="TreeGrafter"/>
</dbReference>
<reference evidence="4" key="1">
    <citation type="journal article" date="2021" name="Environ. Microbiol.">
        <title>Genomic characterization of three novel Desulfobacterota classes expand the metabolic and phylogenetic diversity of the phylum.</title>
        <authorList>
            <person name="Murphy C.L."/>
            <person name="Biggerstaff J."/>
            <person name="Eichhorn A."/>
            <person name="Ewing E."/>
            <person name="Shahan R."/>
            <person name="Soriano D."/>
            <person name="Stewart S."/>
            <person name="VanMol K."/>
            <person name="Walker R."/>
            <person name="Walters P."/>
            <person name="Elshahed M.S."/>
            <person name="Youssef N.H."/>
        </authorList>
    </citation>
    <scope>NUCLEOTIDE SEQUENCE</scope>
    <source>
        <strain evidence="4">Zod_Metabat.24</strain>
    </source>
</reference>
<dbReference type="GO" id="GO:0060090">
    <property type="term" value="F:molecular adaptor activity"/>
    <property type="evidence" value="ECO:0007669"/>
    <property type="project" value="TreeGrafter"/>
</dbReference>
<comment type="caution">
    <text evidence="4">The sequence shown here is derived from an EMBL/GenBank/DDBJ whole genome shotgun (WGS) entry which is preliminary data.</text>
</comment>
<evidence type="ECO:0000313" key="5">
    <source>
        <dbReference type="Proteomes" id="UP000809273"/>
    </source>
</evidence>
<keyword evidence="1" id="KW-0677">Repeat</keyword>
<dbReference type="InterPro" id="IPR047150">
    <property type="entry name" value="SGT"/>
</dbReference>
<dbReference type="Gene3D" id="1.25.40.10">
    <property type="entry name" value="Tetratricopeptide repeat domain"/>
    <property type="match status" value="2"/>
</dbReference>
<dbReference type="SMART" id="SM00028">
    <property type="entry name" value="TPR"/>
    <property type="match status" value="5"/>
</dbReference>
<dbReference type="PANTHER" id="PTHR45831">
    <property type="entry name" value="LD24721P"/>
    <property type="match status" value="1"/>
</dbReference>
<evidence type="ECO:0000256" key="1">
    <source>
        <dbReference type="ARBA" id="ARBA00022737"/>
    </source>
</evidence>
<evidence type="ECO:0000313" key="4">
    <source>
        <dbReference type="EMBL" id="MBN1573010.1"/>
    </source>
</evidence>
<feature type="repeat" description="TPR" evidence="3">
    <location>
        <begin position="171"/>
        <end position="204"/>
    </location>
</feature>
<dbReference type="PROSITE" id="PS50005">
    <property type="entry name" value="TPR"/>
    <property type="match status" value="2"/>
</dbReference>
<dbReference type="GO" id="GO:0072380">
    <property type="term" value="C:TRC complex"/>
    <property type="evidence" value="ECO:0007669"/>
    <property type="project" value="TreeGrafter"/>
</dbReference>
<dbReference type="Proteomes" id="UP000809273">
    <property type="component" value="Unassembled WGS sequence"/>
</dbReference>
<gene>
    <name evidence="4" type="ORF">JW984_07440</name>
</gene>
<evidence type="ECO:0000256" key="2">
    <source>
        <dbReference type="ARBA" id="ARBA00022803"/>
    </source>
</evidence>
<dbReference type="GO" id="GO:0016020">
    <property type="term" value="C:membrane"/>
    <property type="evidence" value="ECO:0007669"/>
    <property type="project" value="TreeGrafter"/>
</dbReference>
<keyword evidence="2 3" id="KW-0802">TPR repeat</keyword>
<sequence>MGERYLRRPLIFLVVLFSLTFAPLALFGQEGEPSPVELGDAAFEAGKFDEAVDLYTKRLGETPVGNEIAVVLCKRGRAYLSLKRYGEAVSDLDRAIALAPGSKDAYYFRALARLDVGIYADAGKDADSAVKIDPNISEYHLLLGGLKNIDGNYKGALNDFDTAIGLKGESAAAYCGRGFAFCGLVQYDFAMRDFKRAVKLAPNFAEAYRGMAVVSLSDEAGDGRTALGYAEKAVKIDRNHRNLETLAAALYGAEMIDIAVKVQREAVELLSGKGTPGEKIRFETAYGERLELYEEGSAGGQD</sequence>
<dbReference type="Pfam" id="PF13432">
    <property type="entry name" value="TPR_16"/>
    <property type="match status" value="1"/>
</dbReference>
<name>A0A9D8KDC2_9DELT</name>
<proteinExistence type="predicted"/>